<dbReference type="AlphaFoldDB" id="A0AAX4HBD6"/>
<dbReference type="GeneID" id="88173446"/>
<evidence type="ECO:0000313" key="3">
    <source>
        <dbReference type="Proteomes" id="UP001338582"/>
    </source>
</evidence>
<evidence type="ECO:0000256" key="1">
    <source>
        <dbReference type="SAM" id="Phobius"/>
    </source>
</evidence>
<reference evidence="2 3" key="1">
    <citation type="submission" date="2023-10" db="EMBL/GenBank/DDBJ databases">
        <title>Draft Genome Sequence of Candida saopaulonensis from a very Premature Infant with Sepsis.</title>
        <authorList>
            <person name="Ning Y."/>
            <person name="Dai R."/>
            <person name="Xiao M."/>
            <person name="Xu Y."/>
            <person name="Yan Q."/>
            <person name="Zhang L."/>
        </authorList>
    </citation>
    <scope>NUCLEOTIDE SEQUENCE [LARGE SCALE GENOMIC DNA]</scope>
    <source>
        <strain evidence="2 3">19XY460</strain>
    </source>
</reference>
<evidence type="ECO:0000313" key="2">
    <source>
        <dbReference type="EMBL" id="WPK25080.1"/>
    </source>
</evidence>
<keyword evidence="3" id="KW-1185">Reference proteome</keyword>
<feature type="transmembrane region" description="Helical" evidence="1">
    <location>
        <begin position="71"/>
        <end position="97"/>
    </location>
</feature>
<gene>
    <name evidence="2" type="ORF">PUMCH_002381</name>
</gene>
<dbReference type="Proteomes" id="UP001338582">
    <property type="component" value="Chromosome 3"/>
</dbReference>
<organism evidence="2 3">
    <name type="scientific">Australozyma saopauloensis</name>
    <dbReference type="NCBI Taxonomy" id="291208"/>
    <lineage>
        <taxon>Eukaryota</taxon>
        <taxon>Fungi</taxon>
        <taxon>Dikarya</taxon>
        <taxon>Ascomycota</taxon>
        <taxon>Saccharomycotina</taxon>
        <taxon>Pichiomycetes</taxon>
        <taxon>Metschnikowiaceae</taxon>
        <taxon>Australozyma</taxon>
    </lineage>
</organism>
<keyword evidence="1" id="KW-0812">Transmembrane</keyword>
<name>A0AAX4HBD6_9ASCO</name>
<keyword evidence="1" id="KW-1133">Transmembrane helix</keyword>
<dbReference type="EMBL" id="CP138896">
    <property type="protein sequence ID" value="WPK25080.1"/>
    <property type="molecule type" value="Genomic_DNA"/>
</dbReference>
<dbReference type="RefSeq" id="XP_062877463.1">
    <property type="nucleotide sequence ID" value="XM_063021393.1"/>
</dbReference>
<proteinExistence type="predicted"/>
<protein>
    <submittedName>
        <fullName evidence="2">Uncharacterized protein</fullName>
    </submittedName>
</protein>
<keyword evidence="1" id="KW-0472">Membrane</keyword>
<dbReference type="KEGG" id="asau:88173446"/>
<sequence length="210" mass="24625">MLEHFSKRNAYLIVSLVSAYFFLFGGTQDAFEHAAFATRMFSEKFPVAYDAILTVMGLYVVWRSFKAVFWFWYRLVVTTLKVTLGFSLVLIVFTVYLRGMERFFSKDLPLVYQMCWTNRALFTEKIVGGITSLSSILTRLILDNPSFSSPHEWTNKNSGQFKFMEAQYEQFKRPAKQFVFEQYHKLKENVQSEWAKGSNTGAFKQFFEKL</sequence>
<feature type="transmembrane region" description="Helical" evidence="1">
    <location>
        <begin position="47"/>
        <end position="65"/>
    </location>
</feature>
<accession>A0AAX4HBD6</accession>
<feature type="transmembrane region" description="Helical" evidence="1">
    <location>
        <begin position="12"/>
        <end position="35"/>
    </location>
</feature>